<dbReference type="PANTHER" id="PTHR12517">
    <property type="entry name" value="VACUOLAR PROTEIN SORTING-ASSOCIATED PROTEIN 13B"/>
    <property type="match status" value="1"/>
</dbReference>
<dbReference type="InParanoid" id="A0A482WUY5"/>
<evidence type="ECO:0000259" key="3">
    <source>
        <dbReference type="Pfam" id="PF12624"/>
    </source>
</evidence>
<feature type="compositionally biased region" description="Polar residues" evidence="2">
    <location>
        <begin position="280"/>
        <end position="292"/>
    </location>
</feature>
<dbReference type="OrthoDB" id="445152at2759"/>
<accession>A0A482WUY5</accession>
<gene>
    <name evidence="4" type="ORF">LSTR_LSTR004528</name>
</gene>
<dbReference type="InterPro" id="IPR026854">
    <property type="entry name" value="VPS13_N"/>
</dbReference>
<reference evidence="4 5" key="1">
    <citation type="journal article" date="2017" name="Gigascience">
        <title>Genome sequence of the small brown planthopper, Laodelphax striatellus.</title>
        <authorList>
            <person name="Zhu J."/>
            <person name="Jiang F."/>
            <person name="Wang X."/>
            <person name="Yang P."/>
            <person name="Bao Y."/>
            <person name="Zhao W."/>
            <person name="Wang W."/>
            <person name="Lu H."/>
            <person name="Wang Q."/>
            <person name="Cui N."/>
            <person name="Li J."/>
            <person name="Chen X."/>
            <person name="Luo L."/>
            <person name="Yu J."/>
            <person name="Kang L."/>
            <person name="Cui F."/>
        </authorList>
    </citation>
    <scope>NUCLEOTIDE SEQUENCE [LARGE SCALE GENOMIC DNA]</scope>
    <source>
        <strain evidence="4">Lst14</strain>
    </source>
</reference>
<keyword evidence="5" id="KW-1185">Reference proteome</keyword>
<organism evidence="4 5">
    <name type="scientific">Laodelphax striatellus</name>
    <name type="common">Small brown planthopper</name>
    <name type="synonym">Delphax striatella</name>
    <dbReference type="NCBI Taxonomy" id="195883"/>
    <lineage>
        <taxon>Eukaryota</taxon>
        <taxon>Metazoa</taxon>
        <taxon>Ecdysozoa</taxon>
        <taxon>Arthropoda</taxon>
        <taxon>Hexapoda</taxon>
        <taxon>Insecta</taxon>
        <taxon>Pterygota</taxon>
        <taxon>Neoptera</taxon>
        <taxon>Paraneoptera</taxon>
        <taxon>Hemiptera</taxon>
        <taxon>Auchenorrhyncha</taxon>
        <taxon>Fulgoroidea</taxon>
        <taxon>Delphacidae</taxon>
        <taxon>Criomorphinae</taxon>
        <taxon>Laodelphax</taxon>
    </lineage>
</organism>
<dbReference type="InterPro" id="IPR039782">
    <property type="entry name" value="VPS13B"/>
</dbReference>
<dbReference type="STRING" id="195883.A0A482WUY5"/>
<evidence type="ECO:0000313" key="5">
    <source>
        <dbReference type="Proteomes" id="UP000291343"/>
    </source>
</evidence>
<feature type="region of interest" description="Disordered" evidence="2">
    <location>
        <begin position="834"/>
        <end position="869"/>
    </location>
</feature>
<dbReference type="Proteomes" id="UP000291343">
    <property type="component" value="Unassembled WGS sequence"/>
</dbReference>
<feature type="compositionally biased region" description="Polar residues" evidence="2">
    <location>
        <begin position="111"/>
        <end position="124"/>
    </location>
</feature>
<evidence type="ECO:0000256" key="1">
    <source>
        <dbReference type="ARBA" id="ARBA00022448"/>
    </source>
</evidence>
<comment type="caution">
    <text evidence="4">The sequence shown here is derived from an EMBL/GenBank/DDBJ whole genome shotgun (WGS) entry which is preliminary data.</text>
</comment>
<dbReference type="SMR" id="A0A482WUY5"/>
<sequence length="1025" mass="114759">MYRIESIVTSIILSYVDRYIKNFRRQDAQVSLWQGDGVFHNLDLDLEVLEQELNLPFSFVSGHINELLIHVPWTRIASEPVQITINTIECVMKLCPPGGRPAPPPERFRRQQSQPPDEQTPQSQSYKSSLVNKLICNLSITCNNFILKYVEEDIVLSMNIKNLSLSSVNEKWEPEITELSASSLILRKLISLSDVTICLDKRNASGRIESYMEPLLYRCFLTIRLSRLYASPTATKAMSTRMDVFCEKMAFTLSESQVPMLMRMFALALALHRKQLTPQMSQTSMADSNSETSADEHGADNNGGDDSWSTWFCNVSIDLRGCLMELESHDSDWTNMQAGVSQITIEPSGDCCCGTSEQNQVPYLTAGSHQDSFLSGSLFGSTGTKVTERSWDYHLATVTETTLLEKTPAFAMDYLFSIEKQPYLEEDDEDYEERNKNPLERVLLRYVADHITVRVCSGVIHRTQMIMKAASTYDYSPYSTHYTTLTTVNETSSETEPPNLDDVKLVIPQHMTRFTLFHPTFEIYPANHSPVQPSALGRKLSRSKSRTHIPPVGLPTVCLVIKWDCLDAKLTRPLTPDKVKLLSAFKPTELTTEILNDSDTRFSFKAVGISSFLKMDSTETAAVINVLELNKLSIDRAIHNLACRTKSDVSTEIQVHIENFLLSFSKPKLLLTIEIINSLIMSNNRSRYQVSYNSLFNTSLVQDAAIVSDIVFLKLAMDKLTLKQVLTGMSESIQVCVNSCQGFAVQLTDRGQHKQTMILDAPNTNINTPLLTGIFQRPIEDSQHAPVLMFSLHGVRLSADPLIYSWLLYVPIQFPSAKTFHHPQFVSQTSVLTTTGSSSKGRRVSDGSLGSMMKRAPTPQESIHSSETRSAQLSSQQLVTESVVETTQPTLSEKITNLFPIWQTVVVSVDIADLSVYFPNNTLSSTLPQPMETDLQNALQSLSPPLHVAIFKVPSVTLRCASLKQSLVETRLPVIFPTAIWSPERSNFPWSLNISDLQCFTVHGGTQLQLLKPFSATCTVGVSTK</sequence>
<keyword evidence="1" id="KW-0813">Transport</keyword>
<protein>
    <recommendedName>
        <fullName evidence="3">Chorein N-terminal domain-containing protein</fullName>
    </recommendedName>
</protein>
<evidence type="ECO:0000313" key="4">
    <source>
        <dbReference type="EMBL" id="RZF36840.1"/>
    </source>
</evidence>
<evidence type="ECO:0000256" key="2">
    <source>
        <dbReference type="SAM" id="MobiDB-lite"/>
    </source>
</evidence>
<feature type="domain" description="Chorein N-terminal" evidence="3">
    <location>
        <begin position="5"/>
        <end position="93"/>
    </location>
</feature>
<feature type="compositionally biased region" description="Polar residues" evidence="2">
    <location>
        <begin position="859"/>
        <end position="869"/>
    </location>
</feature>
<dbReference type="Pfam" id="PF12624">
    <property type="entry name" value="VPS13_N"/>
    <property type="match status" value="1"/>
</dbReference>
<dbReference type="EMBL" id="QKKF02025464">
    <property type="protein sequence ID" value="RZF36840.1"/>
    <property type="molecule type" value="Genomic_DNA"/>
</dbReference>
<feature type="region of interest" description="Disordered" evidence="2">
    <location>
        <begin position="101"/>
        <end position="124"/>
    </location>
</feature>
<proteinExistence type="predicted"/>
<name>A0A482WUY5_LAOST</name>
<feature type="region of interest" description="Disordered" evidence="2">
    <location>
        <begin position="280"/>
        <end position="302"/>
    </location>
</feature>
<dbReference type="PANTHER" id="PTHR12517:SF0">
    <property type="entry name" value="INTERMEMBRANE LIPID TRANSFER PROTEIN VPS13B"/>
    <property type="match status" value="1"/>
</dbReference>
<dbReference type="AlphaFoldDB" id="A0A482WUY5"/>